<reference evidence="1" key="1">
    <citation type="submission" date="2023-07" db="EMBL/GenBank/DDBJ databases">
        <title>draft genome sequence of fig (Ficus carica).</title>
        <authorList>
            <person name="Takahashi T."/>
            <person name="Nishimura K."/>
        </authorList>
    </citation>
    <scope>NUCLEOTIDE SEQUENCE</scope>
</reference>
<evidence type="ECO:0000313" key="2">
    <source>
        <dbReference type="Proteomes" id="UP001187192"/>
    </source>
</evidence>
<protein>
    <submittedName>
        <fullName evidence="1">Uncharacterized protein</fullName>
    </submittedName>
</protein>
<dbReference type="Proteomes" id="UP001187192">
    <property type="component" value="Unassembled WGS sequence"/>
</dbReference>
<proteinExistence type="predicted"/>
<comment type="caution">
    <text evidence="1">The sequence shown here is derived from an EMBL/GenBank/DDBJ whole genome shotgun (WGS) entry which is preliminary data.</text>
</comment>
<sequence length="55" mass="6226">MSTKMAERSNDGMGREHMRSIEWDLDLVHGTMVNTNGGLCSLERRVQFPKGETLC</sequence>
<keyword evidence="2" id="KW-1185">Reference proteome</keyword>
<dbReference type="EMBL" id="BTGU01000217">
    <property type="protein sequence ID" value="GMN65165.1"/>
    <property type="molecule type" value="Genomic_DNA"/>
</dbReference>
<dbReference type="AlphaFoldDB" id="A0AA88J8K7"/>
<evidence type="ECO:0000313" key="1">
    <source>
        <dbReference type="EMBL" id="GMN65165.1"/>
    </source>
</evidence>
<accession>A0AA88J8K7</accession>
<name>A0AA88J8K7_FICCA</name>
<gene>
    <name evidence="1" type="ORF">TIFTF001_034238</name>
</gene>
<organism evidence="1 2">
    <name type="scientific">Ficus carica</name>
    <name type="common">Common fig</name>
    <dbReference type="NCBI Taxonomy" id="3494"/>
    <lineage>
        <taxon>Eukaryota</taxon>
        <taxon>Viridiplantae</taxon>
        <taxon>Streptophyta</taxon>
        <taxon>Embryophyta</taxon>
        <taxon>Tracheophyta</taxon>
        <taxon>Spermatophyta</taxon>
        <taxon>Magnoliopsida</taxon>
        <taxon>eudicotyledons</taxon>
        <taxon>Gunneridae</taxon>
        <taxon>Pentapetalae</taxon>
        <taxon>rosids</taxon>
        <taxon>fabids</taxon>
        <taxon>Rosales</taxon>
        <taxon>Moraceae</taxon>
        <taxon>Ficeae</taxon>
        <taxon>Ficus</taxon>
    </lineage>
</organism>